<keyword evidence="1" id="KW-0328">Glycosyltransferase</keyword>
<dbReference type="PANTHER" id="PTHR12526">
    <property type="entry name" value="GLYCOSYLTRANSFERASE"/>
    <property type="match status" value="1"/>
</dbReference>
<evidence type="ECO:0000313" key="4">
    <source>
        <dbReference type="EMBL" id="PJG85851.1"/>
    </source>
</evidence>
<dbReference type="SUPFAM" id="SSF48208">
    <property type="entry name" value="Six-hairpin glycosidases"/>
    <property type="match status" value="1"/>
</dbReference>
<feature type="domain" description="Glycosyl transferase family 1" evidence="3">
    <location>
        <begin position="945"/>
        <end position="1097"/>
    </location>
</feature>
<dbReference type="RefSeq" id="WP_100288239.1">
    <property type="nucleotide sequence ID" value="NZ_PHHA01000005.1"/>
</dbReference>
<dbReference type="OrthoDB" id="9810718at2"/>
<accession>A0A2M8S3X9</accession>
<dbReference type="Gene3D" id="3.40.50.2000">
    <property type="entry name" value="Glycogen Phosphorylase B"/>
    <property type="match status" value="3"/>
</dbReference>
<dbReference type="Gene3D" id="1.50.10.10">
    <property type="match status" value="1"/>
</dbReference>
<name>A0A2M8S3X9_9PAST</name>
<protein>
    <recommendedName>
        <fullName evidence="3">Glycosyl transferase family 1 domain-containing protein</fullName>
    </recommendedName>
</protein>
<dbReference type="EMBL" id="PHHA01000005">
    <property type="protein sequence ID" value="PJG85851.1"/>
    <property type="molecule type" value="Genomic_DNA"/>
</dbReference>
<dbReference type="GO" id="GO:0016757">
    <property type="term" value="F:glycosyltransferase activity"/>
    <property type="evidence" value="ECO:0007669"/>
    <property type="project" value="UniProtKB-KW"/>
</dbReference>
<evidence type="ECO:0000256" key="2">
    <source>
        <dbReference type="ARBA" id="ARBA00022679"/>
    </source>
</evidence>
<reference evidence="4 5" key="1">
    <citation type="submission" date="2017-11" db="EMBL/GenBank/DDBJ databases">
        <title>Reclassification of Bisgaard taxon 7 as Conservatibacter flavescens gen. nov., sp. nov.</title>
        <authorList>
            <person name="Christensen H."/>
        </authorList>
    </citation>
    <scope>NUCLEOTIDE SEQUENCE [LARGE SCALE GENOMIC DNA]</scope>
    <source>
        <strain evidence="4 5">7_4</strain>
    </source>
</reference>
<evidence type="ECO:0000256" key="1">
    <source>
        <dbReference type="ARBA" id="ARBA00022676"/>
    </source>
</evidence>
<organism evidence="4 5">
    <name type="scientific">Conservatibacter flavescens</name>
    <dbReference type="NCBI Taxonomy" id="28161"/>
    <lineage>
        <taxon>Bacteria</taxon>
        <taxon>Pseudomonadati</taxon>
        <taxon>Pseudomonadota</taxon>
        <taxon>Gammaproteobacteria</taxon>
        <taxon>Pasteurellales</taxon>
        <taxon>Pasteurellaceae</taxon>
        <taxon>Conservatibacter</taxon>
    </lineage>
</organism>
<dbReference type="Pfam" id="PF00534">
    <property type="entry name" value="Glycos_transf_1"/>
    <property type="match status" value="1"/>
</dbReference>
<evidence type="ECO:0000259" key="3">
    <source>
        <dbReference type="Pfam" id="PF00534"/>
    </source>
</evidence>
<dbReference type="AlphaFoldDB" id="A0A2M8S3X9"/>
<dbReference type="InterPro" id="IPR001296">
    <property type="entry name" value="Glyco_trans_1"/>
</dbReference>
<dbReference type="GO" id="GO:0005975">
    <property type="term" value="P:carbohydrate metabolic process"/>
    <property type="evidence" value="ECO:0007669"/>
    <property type="project" value="InterPro"/>
</dbReference>
<dbReference type="GO" id="GO:1901135">
    <property type="term" value="P:carbohydrate derivative metabolic process"/>
    <property type="evidence" value="ECO:0007669"/>
    <property type="project" value="UniProtKB-ARBA"/>
</dbReference>
<dbReference type="PANTHER" id="PTHR12526:SF629">
    <property type="entry name" value="TEICHURONIC ACID BIOSYNTHESIS GLYCOSYLTRANSFERASE TUAH-RELATED"/>
    <property type="match status" value="1"/>
</dbReference>
<dbReference type="InterPro" id="IPR008928">
    <property type="entry name" value="6-hairpin_glycosidase_sf"/>
</dbReference>
<comment type="caution">
    <text evidence="4">The sequence shown here is derived from an EMBL/GenBank/DDBJ whole genome shotgun (WGS) entry which is preliminary data.</text>
</comment>
<dbReference type="SUPFAM" id="SSF53756">
    <property type="entry name" value="UDP-Glycosyltransferase/glycogen phosphorylase"/>
    <property type="match status" value="1"/>
</dbReference>
<keyword evidence="5" id="KW-1185">Reference proteome</keyword>
<keyword evidence="2" id="KW-0808">Transferase</keyword>
<dbReference type="InterPro" id="IPR012341">
    <property type="entry name" value="6hp_glycosidase-like_sf"/>
</dbReference>
<sequence>MTTLHELLTEHLPQIQAQYKQQHSSQALKDILLISLGSGEKRAKSASLFFDDGELLADDWQAVGEKILAKLTALSRHFEAPVRWLKVEWVISEQATTWGALPAELAKYKRNYYRSGLAFGGVTSPYLMATEMELNSHAALYQGADKPVAGINQANLEKYIKSRFSSKQMPSFSADMPVIGFITAGVFLNTDTASCVSLSTLQRQHARRQLPDLTAPQTAEFVALGTQYLSRQIKDDGLFDYGHFPCFGRAIPTYNTLRHASSLYALLEGLELCQALQDTPDATLHTISNTRLQAADLAHIRQKIDKSLDYFIANFTKDYDGGKSYVIEINNEIKLGANAVAILAMVKYVQIFGKSDRASRLLALCERLACGIVAMQEADGSFVHILDADTLAVTAKTRTIYYDGEAAFGLMRLYGETQDPRWLACVERAFDFFIANHHEKAHDHWLSYCSNELIRYKPERRYFQFAVDNVKGYLNFIQNRLTTFPTLLELCMAFHKMLLALDKHPEYQDVLRDFDVAAFYRALHARANYLVNGFFFPEMAMHFAKPNEILHGFFIRHHAFRVRIDDVEHYLSGFVHYHELLKSGKYPKSLTAKAYEADSLTVDTHKASRKVSGKQHYFFLNEDIGQKLTGIESSAFLRAKVFLEQLGITPTFVTQRFNSSIQENRDKYINSGALPADMQLLTMIDFFREARADAPANPYSDTHQDTLQYTISQDKRTVRVHQGNKRIMVKYYRADCQTVHFVRYHDDDGVYRFDYYDYQGYLSSVRIKNPKTQQIISEAFYRQDGSLCLSFHYRGDDKNTLRSILVSDQHGMTTHHFNNLDDLIALFLNRLAAQYPSEDTLYFIVDRNLRYYKATQQVNRLNVKVIPVVHSTHTIGAPDLPDSPLKRHYREILKDLTKPNAVVILTERQKHDITARFGSYDNLHVIPHAIEQLPTPRAFSQRIPQKVVTIARYAPEKRLDLMIEIFADVVKALPNATLDIYGYGSEQAKMQAQIERFGLHNNVFLKGFTTDPHAAFSTACLSLSTSAMEGFSLTILESLSCGCPVISFDIAYGPSAMIESDKNGYLISFDDRQAYAQHIIHLLQDPVINALFCQNAYQSAASFTAQAVAEKWTELFKKV</sequence>
<dbReference type="Proteomes" id="UP000229329">
    <property type="component" value="Unassembled WGS sequence"/>
</dbReference>
<gene>
    <name evidence="4" type="ORF">CVP05_03720</name>
</gene>
<proteinExistence type="predicted"/>
<evidence type="ECO:0000313" key="5">
    <source>
        <dbReference type="Proteomes" id="UP000229329"/>
    </source>
</evidence>